<comment type="caution">
    <text evidence="1">The sequence shown here is derived from an EMBL/GenBank/DDBJ whole genome shotgun (WGS) entry which is preliminary data.</text>
</comment>
<name>A0A9W4SKI9_9GLOM</name>
<dbReference type="EMBL" id="CAMKVN010000844">
    <property type="protein sequence ID" value="CAI2171661.1"/>
    <property type="molecule type" value="Genomic_DNA"/>
</dbReference>
<dbReference type="GO" id="GO:0004402">
    <property type="term" value="F:histone acetyltransferase activity"/>
    <property type="evidence" value="ECO:0007669"/>
    <property type="project" value="InterPro"/>
</dbReference>
<keyword evidence="2" id="KW-1185">Reference proteome</keyword>
<dbReference type="GO" id="GO:0000127">
    <property type="term" value="C:transcription factor TFIIIC complex"/>
    <property type="evidence" value="ECO:0007669"/>
    <property type="project" value="InterPro"/>
</dbReference>
<evidence type="ECO:0000313" key="1">
    <source>
        <dbReference type="EMBL" id="CAI2171661.1"/>
    </source>
</evidence>
<proteinExistence type="predicted"/>
<gene>
    <name evidence="1" type="ORF">FWILDA_LOCUS5192</name>
</gene>
<dbReference type="InterPro" id="IPR036322">
    <property type="entry name" value="WD40_repeat_dom_sf"/>
</dbReference>
<reference evidence="1" key="1">
    <citation type="submission" date="2022-08" db="EMBL/GenBank/DDBJ databases">
        <authorList>
            <person name="Kallberg Y."/>
            <person name="Tangrot J."/>
            <person name="Rosling A."/>
        </authorList>
    </citation>
    <scope>NUCLEOTIDE SEQUENCE</scope>
    <source>
        <strain evidence="1">Wild A</strain>
    </source>
</reference>
<dbReference type="OrthoDB" id="6021743at2759"/>
<dbReference type="GO" id="GO:0006384">
    <property type="term" value="P:transcription initiation at RNA polymerase III promoter"/>
    <property type="evidence" value="ECO:0007669"/>
    <property type="project" value="InterPro"/>
</dbReference>
<dbReference type="Proteomes" id="UP001153678">
    <property type="component" value="Unassembled WGS sequence"/>
</dbReference>
<dbReference type="PANTHER" id="PTHR15496">
    <property type="entry name" value="GENERAL TRANSCRIPTION FACTOR 3C POLYPEPTIDE 4 FAMILY"/>
    <property type="match status" value="1"/>
</dbReference>
<organism evidence="1 2">
    <name type="scientific">Funneliformis geosporum</name>
    <dbReference type="NCBI Taxonomy" id="1117311"/>
    <lineage>
        <taxon>Eukaryota</taxon>
        <taxon>Fungi</taxon>
        <taxon>Fungi incertae sedis</taxon>
        <taxon>Mucoromycota</taxon>
        <taxon>Glomeromycotina</taxon>
        <taxon>Glomeromycetes</taxon>
        <taxon>Glomerales</taxon>
        <taxon>Glomeraceae</taxon>
        <taxon>Funneliformis</taxon>
    </lineage>
</organism>
<dbReference type="InterPro" id="IPR044230">
    <property type="entry name" value="GTF3C4"/>
</dbReference>
<sequence length="609" mass="71222">MERNGTCVRNARIECQEFNREREYFKFNDKVLVNPVNSDWIEIENMTEQIINSYTNEKVEDITDETVVDQLQSISVSWSPLCIDEYFDPVSIIAIGSKAGTVTFWSYNDGVNFLDCLQAHETWVTISAWSQWIRLENEQYASSFVTGCVEGSVYLWQVNLSKDFSDNENERNSISVTLRMVLANEDGRIVEIMKWYDSADGSERFAMIKGRKIYVWISDESMLLYQTQIISLDFTIPMSKIVTGLTWRYDGSQLRVFTMDGIHWTFNISKEEGIYIDDEFSLIEEAKNQEEAENDSSLKEPIYYGADSSANGLFVAVVFVLESRTVQYLTDKFEVSHVTFVATENYGNMEMRETLTKQLLNKFEDSFLTCRKSMTYIMWDLLEYCDPENEYYEDDSFFSILEKAIRNDYLQQSTMPDSLQLSETAYFGSLFNLETNELSLPGLIKRFKSQLYHNTLLNKLRILLHLYNNTLRLEFTGDESIEIQNKVQYEVSTLIKYFLEKVLDTIANCLQRGLIVNERDQIFILNLCDWVLIYNRTEENLLNYAKIIYECLNGLQGNETKQIFRDLDYEINWTVKFISSKKFSKTRKLKIPARESCPLCQKNILFLLI</sequence>
<dbReference type="AlphaFoldDB" id="A0A9W4SKI9"/>
<evidence type="ECO:0000313" key="2">
    <source>
        <dbReference type="Proteomes" id="UP001153678"/>
    </source>
</evidence>
<accession>A0A9W4SKI9</accession>
<dbReference type="PANTHER" id="PTHR15496:SF2">
    <property type="entry name" value="GENERAL TRANSCRIPTION FACTOR 3C POLYPEPTIDE 4"/>
    <property type="match status" value="1"/>
</dbReference>
<dbReference type="InterPro" id="IPR015943">
    <property type="entry name" value="WD40/YVTN_repeat-like_dom_sf"/>
</dbReference>
<dbReference type="Gene3D" id="2.130.10.10">
    <property type="entry name" value="YVTN repeat-like/Quinoprotein amine dehydrogenase"/>
    <property type="match status" value="1"/>
</dbReference>
<protein>
    <submittedName>
        <fullName evidence="1">1888_t:CDS:1</fullName>
    </submittedName>
</protein>
<dbReference type="SUPFAM" id="SSF50978">
    <property type="entry name" value="WD40 repeat-like"/>
    <property type="match status" value="1"/>
</dbReference>